<gene>
    <name evidence="1" type="ORF">ATPR_0222</name>
</gene>
<reference evidence="1 2" key="1">
    <citation type="journal article" date="2011" name="Biochem. Biophys. Res. Commun.">
        <title>Increased number of Arginine-based salt bridges contributes to the thermotolerance of thermotolerant acetic acid bacteria, Acetobacter tropicalis SKU1100.</title>
        <authorList>
            <person name="Matsutani M."/>
            <person name="Hirakawa H."/>
            <person name="Nishikura M."/>
            <person name="Soemphol W."/>
            <person name="Ali I.A.I."/>
            <person name="Yakushi T."/>
            <person name="Matsushita K."/>
        </authorList>
    </citation>
    <scope>NUCLEOTIDE SEQUENCE [LARGE SCALE GENOMIC DNA]</scope>
    <source>
        <strain evidence="1 2">NBRC 101654</strain>
    </source>
</reference>
<evidence type="ECO:0000313" key="1">
    <source>
        <dbReference type="EMBL" id="GAA07218.1"/>
    </source>
</evidence>
<dbReference type="AlphaFoldDB" id="F7VA23"/>
<sequence length="99" mass="10827">MAALADTTSKKHPFFLKGVVRNKPDLNGQPFQNDRPERSSLPVFSSRVPITKRLSNAVLFNLAPKVGSKLAPLLERLIASPEKVIHPAAIRESRATITG</sequence>
<organism evidence="1 2">
    <name type="scientific">Acetobacter tropicalis NBRC 101654</name>
    <dbReference type="NCBI Taxonomy" id="749388"/>
    <lineage>
        <taxon>Bacteria</taxon>
        <taxon>Pseudomonadati</taxon>
        <taxon>Pseudomonadota</taxon>
        <taxon>Alphaproteobacteria</taxon>
        <taxon>Acetobacterales</taxon>
        <taxon>Acetobacteraceae</taxon>
        <taxon>Acetobacter</taxon>
    </lineage>
</organism>
<evidence type="ECO:0000313" key="2">
    <source>
        <dbReference type="Proteomes" id="UP000004319"/>
    </source>
</evidence>
<dbReference type="Proteomes" id="UP000004319">
    <property type="component" value="Unassembled WGS sequence"/>
</dbReference>
<accession>F7VA23</accession>
<name>F7VA23_9PROT</name>
<proteinExistence type="predicted"/>
<comment type="caution">
    <text evidence="1">The sequence shown here is derived from an EMBL/GenBank/DDBJ whole genome shotgun (WGS) entry which is preliminary data.</text>
</comment>
<dbReference type="EMBL" id="BABS01000004">
    <property type="protein sequence ID" value="GAA07218.1"/>
    <property type="molecule type" value="Genomic_DNA"/>
</dbReference>
<protein>
    <submittedName>
        <fullName evidence="1">Uncharacterized protein</fullName>
    </submittedName>
</protein>